<proteinExistence type="predicted"/>
<dbReference type="Gene3D" id="1.10.1900.10">
    <property type="entry name" value="c-terminal domain of poly(a) binding protein"/>
    <property type="match status" value="1"/>
</dbReference>
<feature type="transmembrane region" description="Helical" evidence="1">
    <location>
        <begin position="186"/>
        <end position="209"/>
    </location>
</feature>
<dbReference type="Proteomes" id="UP001597156">
    <property type="component" value="Unassembled WGS sequence"/>
</dbReference>
<keyword evidence="1" id="KW-0472">Membrane</keyword>
<dbReference type="PANTHER" id="PTHR41307">
    <property type="entry name" value="MEMBRANE PROTEIN-RELATED"/>
    <property type="match status" value="1"/>
</dbReference>
<accession>A0ABW3PIB6</accession>
<name>A0ABW3PIB6_9LACO</name>
<sequence length="276" mass="31007">MKKQEMIDQNNQLRQQLTPENRTFYENLLLYLRFKGVMRDETALESQLLAILQDLLDAQADGITATDYFGPNVKEVADELIKDLPRKPAGLAKFSLITLMAYFLASALPALVLPQMPVDLGTLLLSGGYFFVIILIAFKLLGTLLYRFMVEKRRPKTFFVLTWLLLFNALAPGMGLLFFFKTPLQFSLVGWPGVLIILVLLAGAVWFFWKQKNVPVILFSIGVALLGIVMRLPVTGPALTNTSVGRYTSIGILVLLLIGAWVLFFVETRKSDKKKS</sequence>
<dbReference type="SUPFAM" id="SSF158560">
    <property type="entry name" value="BH3980-like"/>
    <property type="match status" value="1"/>
</dbReference>
<comment type="caution">
    <text evidence="2">The sequence shown here is derived from an EMBL/GenBank/DDBJ whole genome shotgun (WGS) entry which is preliminary data.</text>
</comment>
<reference evidence="3" key="1">
    <citation type="journal article" date="2019" name="Int. J. Syst. Evol. Microbiol.">
        <title>The Global Catalogue of Microorganisms (GCM) 10K type strain sequencing project: providing services to taxonomists for standard genome sequencing and annotation.</title>
        <authorList>
            <consortium name="The Broad Institute Genomics Platform"/>
            <consortium name="The Broad Institute Genome Sequencing Center for Infectious Disease"/>
            <person name="Wu L."/>
            <person name="Ma J."/>
        </authorList>
    </citation>
    <scope>NUCLEOTIDE SEQUENCE [LARGE SCALE GENOMIC DNA]</scope>
    <source>
        <strain evidence="3">CCUG 71848</strain>
    </source>
</reference>
<feature type="transmembrane region" description="Helical" evidence="1">
    <location>
        <begin position="246"/>
        <end position="266"/>
    </location>
</feature>
<feature type="transmembrane region" description="Helical" evidence="1">
    <location>
        <begin position="158"/>
        <end position="180"/>
    </location>
</feature>
<dbReference type="EMBL" id="JBHTLH010000015">
    <property type="protein sequence ID" value="MFD1124856.1"/>
    <property type="molecule type" value="Genomic_DNA"/>
</dbReference>
<feature type="transmembrane region" description="Helical" evidence="1">
    <location>
        <begin position="216"/>
        <end position="234"/>
    </location>
</feature>
<keyword evidence="1" id="KW-1133">Transmembrane helix</keyword>
<dbReference type="PANTHER" id="PTHR41307:SF1">
    <property type="entry name" value="MEMBRANE PROTEIN"/>
    <property type="match status" value="1"/>
</dbReference>
<protein>
    <recommendedName>
        <fullName evidence="4">DUF1129 family protein</fullName>
    </recommendedName>
</protein>
<organism evidence="2 3">
    <name type="scientific">Lentilactobacillus raoultii</name>
    <dbReference type="NCBI Taxonomy" id="1987503"/>
    <lineage>
        <taxon>Bacteria</taxon>
        <taxon>Bacillati</taxon>
        <taxon>Bacillota</taxon>
        <taxon>Bacilli</taxon>
        <taxon>Lactobacillales</taxon>
        <taxon>Lactobacillaceae</taxon>
        <taxon>Lentilactobacillus</taxon>
    </lineage>
</organism>
<feature type="transmembrane region" description="Helical" evidence="1">
    <location>
        <begin position="91"/>
        <end position="112"/>
    </location>
</feature>
<evidence type="ECO:0000313" key="2">
    <source>
        <dbReference type="EMBL" id="MFD1124856.1"/>
    </source>
</evidence>
<gene>
    <name evidence="2" type="ORF">ACFQ22_05680</name>
</gene>
<feature type="transmembrane region" description="Helical" evidence="1">
    <location>
        <begin position="124"/>
        <end position="146"/>
    </location>
</feature>
<dbReference type="RefSeq" id="WP_121977627.1">
    <property type="nucleotide sequence ID" value="NZ_JBHTLH010000015.1"/>
</dbReference>
<keyword evidence="3" id="KW-1185">Reference proteome</keyword>
<evidence type="ECO:0000256" key="1">
    <source>
        <dbReference type="SAM" id="Phobius"/>
    </source>
</evidence>
<evidence type="ECO:0008006" key="4">
    <source>
        <dbReference type="Google" id="ProtNLM"/>
    </source>
</evidence>
<evidence type="ECO:0000313" key="3">
    <source>
        <dbReference type="Proteomes" id="UP001597156"/>
    </source>
</evidence>
<keyword evidence="1" id="KW-0812">Transmembrane</keyword>